<accession>A0A1Z1FFX5</accession>
<evidence type="ECO:0000313" key="4">
    <source>
        <dbReference type="Proteomes" id="UP000515297"/>
    </source>
</evidence>
<dbReference type="SUPFAM" id="SSF54637">
    <property type="entry name" value="Thioesterase/thiol ester dehydrase-isomerase"/>
    <property type="match status" value="1"/>
</dbReference>
<protein>
    <recommendedName>
        <fullName evidence="5">N-terminal of MaoC-like dehydratase domain-containing protein</fullName>
    </recommendedName>
</protein>
<dbReference type="EMBL" id="CP060053">
    <property type="protein sequence ID" value="QNE07021.1"/>
    <property type="molecule type" value="Genomic_DNA"/>
</dbReference>
<organism evidence="1 3">
    <name type="scientific">Croceicoccus marinus</name>
    <dbReference type="NCBI Taxonomy" id="450378"/>
    <lineage>
        <taxon>Bacteria</taxon>
        <taxon>Pseudomonadati</taxon>
        <taxon>Pseudomonadota</taxon>
        <taxon>Alphaproteobacteria</taxon>
        <taxon>Sphingomonadales</taxon>
        <taxon>Erythrobacteraceae</taxon>
        <taxon>Croceicoccus</taxon>
    </lineage>
</organism>
<gene>
    <name evidence="1" type="ORF">A9D14_14735</name>
    <name evidence="2" type="ORF">H4O24_18470</name>
</gene>
<geneLocation type="plasmid" evidence="3">
    <name>pcme4a9i</name>
</geneLocation>
<dbReference type="EMBL" id="CP019603">
    <property type="protein sequence ID" value="ARU17635.1"/>
    <property type="molecule type" value="Genomic_DNA"/>
</dbReference>
<evidence type="ECO:0000313" key="2">
    <source>
        <dbReference type="EMBL" id="QNE07021.1"/>
    </source>
</evidence>
<dbReference type="AlphaFoldDB" id="A0A1Z1FFX5"/>
<dbReference type="KEGG" id="cman:A9D14_14735"/>
<reference evidence="1 3" key="1">
    <citation type="submission" date="2017-01" db="EMBL/GenBank/DDBJ databases">
        <title>Complete genome sequence of esterase-producing bacterium Croceicoccus marinus E4A9.</title>
        <authorList>
            <person name="Wu Y.-H."/>
            <person name="Cheng H."/>
            <person name="Xu L."/>
            <person name="Huo Y.-Y."/>
            <person name="Wang C.-S."/>
            <person name="Xu X.-W."/>
        </authorList>
    </citation>
    <scope>NUCLEOTIDE SEQUENCE [LARGE SCALE GENOMIC DNA]</scope>
    <source>
        <strain evidence="1 3">E4A9</strain>
        <plasmid evidence="1">pCME4A9I</plasmid>
        <plasmid evidence="3">Plasmid pcme4a9i</plasmid>
    </source>
</reference>
<dbReference type="InterPro" id="IPR029069">
    <property type="entry name" value="HotDog_dom_sf"/>
</dbReference>
<sequence length="153" mass="16329">MEQMEEFPPAPDVAGTSLDGTAIFSIAADENAALCRSTGVQPATDGSAHPIYYYIATQVAMGKTVGGVCETCEFDVEDGPMMGSSGVRFAGQLMVGQDYRVTGEILSLVRKKSRKLGVMDVLTYRLRLHPAAGGDAVLETDNVWVLPRKELAA</sequence>
<name>A0A1Z1FFX5_9SPHN</name>
<proteinExistence type="predicted"/>
<keyword evidence="3" id="KW-1185">Reference proteome</keyword>
<evidence type="ECO:0000313" key="3">
    <source>
        <dbReference type="Proteomes" id="UP000195807"/>
    </source>
</evidence>
<dbReference type="OrthoDB" id="7470703at2"/>
<reference evidence="2 4" key="2">
    <citation type="submission" date="2020-08" db="EMBL/GenBank/DDBJ databases">
        <authorList>
            <person name="Liu G."/>
            <person name="Sun C."/>
        </authorList>
    </citation>
    <scope>NUCLEOTIDE SEQUENCE [LARGE SCALE GENOMIC DNA]</scope>
    <source>
        <strain evidence="2 4">OT19</strain>
        <plasmid evidence="2 4">plas1</plasmid>
    </source>
</reference>
<geneLocation type="plasmid" evidence="1">
    <name>pCME4A9I</name>
</geneLocation>
<evidence type="ECO:0000313" key="1">
    <source>
        <dbReference type="EMBL" id="ARU17635.1"/>
    </source>
</evidence>
<dbReference type="Proteomes" id="UP000515297">
    <property type="component" value="Plasmid plas1"/>
</dbReference>
<evidence type="ECO:0008006" key="5">
    <source>
        <dbReference type="Google" id="ProtNLM"/>
    </source>
</evidence>
<dbReference type="Proteomes" id="UP000195807">
    <property type="component" value="Plasmid pCME4A9I"/>
</dbReference>
<geneLocation type="plasmid" evidence="2 4">
    <name>plas1</name>
</geneLocation>
<dbReference type="STRING" id="450378.GCA_001661675_02961"/>
<keyword evidence="1" id="KW-0614">Plasmid</keyword>